<evidence type="ECO:0000256" key="5">
    <source>
        <dbReference type="ARBA" id="ARBA00022801"/>
    </source>
</evidence>
<dbReference type="NCBIfam" id="TIGR02385">
    <property type="entry name" value="RelE_StbE"/>
    <property type="match status" value="1"/>
</dbReference>
<dbReference type="GO" id="GO:0045892">
    <property type="term" value="P:negative regulation of DNA-templated transcription"/>
    <property type="evidence" value="ECO:0007669"/>
    <property type="project" value="TreeGrafter"/>
</dbReference>
<sequence>MYKIVMKSSVKKDLKKIKNTHLEPNFLKIINQLKENPYNNNHSFEKLIPPIKGFYSRRINVQHRVVYTVNDEFKIVTIYSAYGHYK</sequence>
<evidence type="ECO:0000256" key="2">
    <source>
        <dbReference type="ARBA" id="ARBA00022649"/>
    </source>
</evidence>
<dbReference type="Proteomes" id="UP000194154">
    <property type="component" value="Chromosome"/>
</dbReference>
<dbReference type="OrthoDB" id="9801102at2"/>
<dbReference type="GO" id="GO:0006401">
    <property type="term" value="P:RNA catabolic process"/>
    <property type="evidence" value="ECO:0007669"/>
    <property type="project" value="InterPro"/>
</dbReference>
<evidence type="ECO:0000256" key="7">
    <source>
        <dbReference type="ARBA" id="ARBA00050056"/>
    </source>
</evidence>
<evidence type="ECO:0000313" key="9">
    <source>
        <dbReference type="Proteomes" id="UP000194154"/>
    </source>
</evidence>
<dbReference type="AlphaFoldDB" id="A0A1W7ABQ2"/>
<dbReference type="STRING" id="1855823.MCCS_12000"/>
<evidence type="ECO:0000256" key="4">
    <source>
        <dbReference type="ARBA" id="ARBA00022759"/>
    </source>
</evidence>
<dbReference type="GeneID" id="35295329"/>
<keyword evidence="5" id="KW-0378">Hydrolase</keyword>
<dbReference type="PANTHER" id="PTHR38039:SF1">
    <property type="entry name" value="TOXIN YOEB"/>
    <property type="match status" value="1"/>
</dbReference>
<dbReference type="EMBL" id="CP021059">
    <property type="protein sequence ID" value="ARQ06846.1"/>
    <property type="molecule type" value="Genomic_DNA"/>
</dbReference>
<gene>
    <name evidence="8" type="ORF">MCCS_12000</name>
</gene>
<proteinExistence type="inferred from homology"/>
<dbReference type="GO" id="GO:0016787">
    <property type="term" value="F:hydrolase activity"/>
    <property type="evidence" value="ECO:0007669"/>
    <property type="project" value="UniProtKB-KW"/>
</dbReference>
<keyword evidence="9" id="KW-1185">Reference proteome</keyword>
<dbReference type="NCBIfam" id="TIGR02116">
    <property type="entry name" value="toxin_Txe_YoeB"/>
    <property type="match status" value="1"/>
</dbReference>
<organism evidence="8 9">
    <name type="scientific">Macrococcoides canis</name>
    <dbReference type="NCBI Taxonomy" id="1855823"/>
    <lineage>
        <taxon>Bacteria</taxon>
        <taxon>Bacillati</taxon>
        <taxon>Bacillota</taxon>
        <taxon>Bacilli</taxon>
        <taxon>Bacillales</taxon>
        <taxon>Staphylococcaceae</taxon>
        <taxon>Macrococcoides</taxon>
    </lineage>
</organism>
<dbReference type="Gene3D" id="3.30.2310.20">
    <property type="entry name" value="RelE-like"/>
    <property type="match status" value="1"/>
</dbReference>
<dbReference type="Pfam" id="PF06769">
    <property type="entry name" value="YoeB_toxin"/>
    <property type="match status" value="1"/>
</dbReference>
<keyword evidence="4" id="KW-0255">Endonuclease</keyword>
<dbReference type="InterPro" id="IPR009614">
    <property type="entry name" value="YoeB_toxin"/>
</dbReference>
<dbReference type="InterPro" id="IPR035093">
    <property type="entry name" value="RelE/ParE_toxin_dom_sf"/>
</dbReference>
<accession>A0A1W7ABQ2</accession>
<protein>
    <recommendedName>
        <fullName evidence="7">Endoribonuclease YoeB</fullName>
    </recommendedName>
    <alternativeName>
        <fullName evidence="6">Putative mRNA interferase YoeB</fullName>
    </alternativeName>
</protein>
<name>A0A1W7ABQ2_9STAP</name>
<dbReference type="GO" id="GO:0004519">
    <property type="term" value="F:endonuclease activity"/>
    <property type="evidence" value="ECO:0007669"/>
    <property type="project" value="UniProtKB-KW"/>
</dbReference>
<comment type="similarity">
    <text evidence="1">Belongs to the YoeB family.</text>
</comment>
<evidence type="ECO:0000256" key="6">
    <source>
        <dbReference type="ARBA" id="ARBA00030388"/>
    </source>
</evidence>
<reference evidence="8 9" key="1">
    <citation type="journal article" date="2017" name="Int. J. Syst. Evol. Microbiol.">
        <title>Macrococcus canis sp. nov., a skin bacterium associated with infections in dogs.</title>
        <authorList>
            <person name="Gobeli Brawand S."/>
            <person name="Cotting K."/>
            <person name="Gomez-Sanz E."/>
            <person name="Collaud A."/>
            <person name="Thomann A."/>
            <person name="Brodard I."/>
            <person name="Rodriguez-Campos S."/>
            <person name="Strauss C."/>
            <person name="Perreten V."/>
        </authorList>
    </citation>
    <scope>NUCLEOTIDE SEQUENCE [LARGE SCALE GENOMIC DNA]</scope>
    <source>
        <strain evidence="8 9">KM45013</strain>
    </source>
</reference>
<keyword evidence="3" id="KW-0540">Nuclease</keyword>
<evidence type="ECO:0000313" key="8">
    <source>
        <dbReference type="EMBL" id="ARQ06846.1"/>
    </source>
</evidence>
<dbReference type="RefSeq" id="WP_086042490.1">
    <property type="nucleotide sequence ID" value="NZ_CBCRZA010000002.1"/>
</dbReference>
<dbReference type="PANTHER" id="PTHR38039">
    <property type="entry name" value="TOXIN YOEB"/>
    <property type="match status" value="1"/>
</dbReference>
<evidence type="ECO:0000256" key="1">
    <source>
        <dbReference type="ARBA" id="ARBA00008172"/>
    </source>
</evidence>
<evidence type="ECO:0000256" key="3">
    <source>
        <dbReference type="ARBA" id="ARBA00022722"/>
    </source>
</evidence>
<keyword evidence="2" id="KW-1277">Toxin-antitoxin system</keyword>
<dbReference type="KEGG" id="mcak:MCCS_12000"/>
<dbReference type="SUPFAM" id="SSF143011">
    <property type="entry name" value="RelE-like"/>
    <property type="match status" value="1"/>
</dbReference>
<dbReference type="InterPro" id="IPR007712">
    <property type="entry name" value="RelE/ParE_toxin"/>
</dbReference>